<dbReference type="InterPro" id="IPR013320">
    <property type="entry name" value="ConA-like_dom_sf"/>
</dbReference>
<dbReference type="PRINTS" id="PR00626">
    <property type="entry name" value="CALRETICULIN"/>
</dbReference>
<keyword evidence="3 5" id="KW-0256">Endoplasmic reticulum</keyword>
<protein>
    <recommendedName>
        <fullName evidence="9">Calreticulin</fullName>
    </recommendedName>
</protein>
<dbReference type="GO" id="GO:0005509">
    <property type="term" value="F:calcium ion binding"/>
    <property type="evidence" value="ECO:0007669"/>
    <property type="project" value="InterPro"/>
</dbReference>
<dbReference type="SUPFAM" id="SSF49899">
    <property type="entry name" value="Concanavalin A-like lectins/glucanases"/>
    <property type="match status" value="1"/>
</dbReference>
<evidence type="ECO:0000256" key="4">
    <source>
        <dbReference type="PIRSR" id="PIRSR601580-3"/>
    </source>
</evidence>
<dbReference type="GO" id="GO:0036503">
    <property type="term" value="P:ERAD pathway"/>
    <property type="evidence" value="ECO:0007669"/>
    <property type="project" value="TreeGrafter"/>
</dbReference>
<keyword evidence="6" id="KW-0732">Signal</keyword>
<proteinExistence type="inferred from homology"/>
<dbReference type="InterPro" id="IPR018124">
    <property type="entry name" value="Calret/calnex_CS"/>
</dbReference>
<dbReference type="EMBL" id="MPUH01000657">
    <property type="protein sequence ID" value="OMJ76015.1"/>
    <property type="molecule type" value="Genomic_DNA"/>
</dbReference>
<comment type="similarity">
    <text evidence="2 5">Belongs to the calreticulin family.</text>
</comment>
<dbReference type="AlphaFoldDB" id="A0A1R2BHA4"/>
<dbReference type="Gene3D" id="2.60.120.200">
    <property type="match status" value="1"/>
</dbReference>
<evidence type="ECO:0000313" key="7">
    <source>
        <dbReference type="EMBL" id="OMJ76015.1"/>
    </source>
</evidence>
<accession>A0A1R2BHA4</accession>
<reference evidence="7 8" key="1">
    <citation type="submission" date="2016-11" db="EMBL/GenBank/DDBJ databases">
        <title>The macronuclear genome of Stentor coeruleus: a giant cell with tiny introns.</title>
        <authorList>
            <person name="Slabodnick M."/>
            <person name="Ruby J.G."/>
            <person name="Reiff S.B."/>
            <person name="Swart E.C."/>
            <person name="Gosai S."/>
            <person name="Prabakaran S."/>
            <person name="Witkowska E."/>
            <person name="Larue G.E."/>
            <person name="Fisher S."/>
            <person name="Freeman R.M."/>
            <person name="Gunawardena J."/>
            <person name="Chu W."/>
            <person name="Stover N.A."/>
            <person name="Gregory B.D."/>
            <person name="Nowacki M."/>
            <person name="Derisi J."/>
            <person name="Roy S.W."/>
            <person name="Marshall W.F."/>
            <person name="Sood P."/>
        </authorList>
    </citation>
    <scope>NUCLEOTIDE SEQUENCE [LARGE SCALE GENOMIC DNA]</scope>
    <source>
        <strain evidence="7">WM001</strain>
    </source>
</reference>
<dbReference type="Proteomes" id="UP000187209">
    <property type="component" value="Unassembled WGS sequence"/>
</dbReference>
<comment type="subcellular location">
    <subcellularLocation>
        <location evidence="1">Endoplasmic reticulum</location>
    </subcellularLocation>
</comment>
<dbReference type="InterPro" id="IPR001580">
    <property type="entry name" value="Calret/calnex"/>
</dbReference>
<evidence type="ECO:0000256" key="3">
    <source>
        <dbReference type="ARBA" id="ARBA00022824"/>
    </source>
</evidence>
<dbReference type="PROSITE" id="PS00803">
    <property type="entry name" value="CALRETICULIN_1"/>
    <property type="match status" value="1"/>
</dbReference>
<sequence length="285" mass="32403">MKLSLVVCLLAAASAKIYFQETFNFNWFRNWLVSSAKNYGNWAWTPGSLYADTDDYGIQTADSNPNYAISASFPAFTSFDMPLIIQYTLKNEQPINCGGGYIKILPKGFNQLFFSEETPYLIMFGPDYCNGEGKGQLIIPYKGYNYNIQVPFNVANDEFTHQYTLVINPDEIIDYYIDNVLDSSIKIEEYFYMPGNYNEDAHIITNIGGVGIEIAQSNPGSIFDNIFIGDSLEEARAFSEMTFVNKAKGEKEAKENFEKELMDMNFKSDEENEVIADEDNQEDNN</sequence>
<evidence type="ECO:0000256" key="1">
    <source>
        <dbReference type="ARBA" id="ARBA00004240"/>
    </source>
</evidence>
<dbReference type="OrthoDB" id="437575at2759"/>
<feature type="disulfide bond" evidence="4">
    <location>
        <begin position="97"/>
        <end position="129"/>
    </location>
</feature>
<dbReference type="Pfam" id="PF00262">
    <property type="entry name" value="Calreticulin"/>
    <property type="match status" value="1"/>
</dbReference>
<keyword evidence="5" id="KW-0143">Chaperone</keyword>
<evidence type="ECO:0008006" key="9">
    <source>
        <dbReference type="Google" id="ProtNLM"/>
    </source>
</evidence>
<feature type="signal peptide" evidence="6">
    <location>
        <begin position="1"/>
        <end position="15"/>
    </location>
</feature>
<dbReference type="GO" id="GO:0005789">
    <property type="term" value="C:endoplasmic reticulum membrane"/>
    <property type="evidence" value="ECO:0007669"/>
    <property type="project" value="TreeGrafter"/>
</dbReference>
<evidence type="ECO:0000313" key="8">
    <source>
        <dbReference type="Proteomes" id="UP000187209"/>
    </source>
</evidence>
<name>A0A1R2BHA4_9CILI</name>
<evidence type="ECO:0000256" key="5">
    <source>
        <dbReference type="RuleBase" id="RU362126"/>
    </source>
</evidence>
<evidence type="ECO:0000256" key="2">
    <source>
        <dbReference type="ARBA" id="ARBA00010983"/>
    </source>
</evidence>
<dbReference type="GO" id="GO:0006457">
    <property type="term" value="P:protein folding"/>
    <property type="evidence" value="ECO:0007669"/>
    <property type="project" value="InterPro"/>
</dbReference>
<comment type="caution">
    <text evidence="7">The sequence shown here is derived from an EMBL/GenBank/DDBJ whole genome shotgun (WGS) entry which is preliminary data.</text>
</comment>
<keyword evidence="4" id="KW-1015">Disulfide bond</keyword>
<dbReference type="PANTHER" id="PTHR11073:SF2">
    <property type="entry name" value="CALRETICULIN"/>
    <property type="match status" value="1"/>
</dbReference>
<organism evidence="7 8">
    <name type="scientific">Stentor coeruleus</name>
    <dbReference type="NCBI Taxonomy" id="5963"/>
    <lineage>
        <taxon>Eukaryota</taxon>
        <taxon>Sar</taxon>
        <taxon>Alveolata</taxon>
        <taxon>Ciliophora</taxon>
        <taxon>Postciliodesmatophora</taxon>
        <taxon>Heterotrichea</taxon>
        <taxon>Heterotrichida</taxon>
        <taxon>Stentoridae</taxon>
        <taxon>Stentor</taxon>
    </lineage>
</organism>
<dbReference type="PANTHER" id="PTHR11073">
    <property type="entry name" value="CALRETICULIN AND CALNEXIN"/>
    <property type="match status" value="1"/>
</dbReference>
<dbReference type="GO" id="GO:0051082">
    <property type="term" value="F:unfolded protein binding"/>
    <property type="evidence" value="ECO:0007669"/>
    <property type="project" value="InterPro"/>
</dbReference>
<keyword evidence="8" id="KW-1185">Reference proteome</keyword>
<gene>
    <name evidence="7" type="ORF">SteCoe_24731</name>
</gene>
<feature type="chain" id="PRO_5012616248" description="Calreticulin" evidence="6">
    <location>
        <begin position="16"/>
        <end position="285"/>
    </location>
</feature>
<evidence type="ECO:0000256" key="6">
    <source>
        <dbReference type="SAM" id="SignalP"/>
    </source>
</evidence>